<dbReference type="SUPFAM" id="SSF52949">
    <property type="entry name" value="Macro domain-like"/>
    <property type="match status" value="4"/>
</dbReference>
<dbReference type="Ensembl" id="ENSEBUT00000022931.1">
    <property type="protein sequence ID" value="ENSEBUP00000022355.1"/>
    <property type="gene ID" value="ENSEBUG00000013739.1"/>
</dbReference>
<dbReference type="InterPro" id="IPR057051">
    <property type="entry name" value="PARP14_RPM_1"/>
</dbReference>
<evidence type="ECO:0000256" key="5">
    <source>
        <dbReference type="ARBA" id="ARBA00023242"/>
    </source>
</evidence>
<dbReference type="InterPro" id="IPR002589">
    <property type="entry name" value="Macro_dom"/>
</dbReference>
<feature type="compositionally biased region" description="Polar residues" evidence="6">
    <location>
        <begin position="158"/>
        <end position="173"/>
    </location>
</feature>
<feature type="domain" description="Macro" evidence="7">
    <location>
        <begin position="761"/>
        <end position="942"/>
    </location>
</feature>
<dbReference type="AlphaFoldDB" id="A0A8C4R0L5"/>
<dbReference type="PROSITE" id="PS51154">
    <property type="entry name" value="MACRO"/>
    <property type="match status" value="3"/>
</dbReference>
<accession>A0A8C4R0L5</accession>
<feature type="region of interest" description="Disordered" evidence="6">
    <location>
        <begin position="955"/>
        <end position="1006"/>
    </location>
</feature>
<keyword evidence="5" id="KW-0539">Nucleus</keyword>
<dbReference type="InterPro" id="IPR012677">
    <property type="entry name" value="Nucleotide-bd_a/b_plait_sf"/>
</dbReference>
<dbReference type="OMA" id="CLQKANT"/>
<dbReference type="GO" id="GO:0003714">
    <property type="term" value="F:transcription corepressor activity"/>
    <property type="evidence" value="ECO:0007669"/>
    <property type="project" value="TreeGrafter"/>
</dbReference>
<sequence>MSCPEDDNPEARSILVEMEFLKKQLLLNKLQKYFQSNHKSEGGECDIRWNADETKAIVTFKKFKDAERVLGATSHSIVVDSLTIKLNVSHYVAEKDENHKSSKSGAKGGSTVENHNKVELEGTRGVSKQKGTVRGDNDTSYDSEKYSDKIGSHKSKNENSSQFTPGQQQSRGEYSSEVLSPPIIKNDLTEGSSFEKAWSNVCGNGFPDSSRSARKENTRPRENEEECEYSEFFAKFDLPGNRTLHVVNGDILEQHVNVIINVANEDLNHVEGLALNMVNRGGEIIQEESAEIVRKIGPLKTGSLWITRPGKLHCQKIFHVVAPKWSEHIAIRESHGTVESLLIKAVKGALEMADKFNFTSIAIPAFSFGIFGFPLQKCADTIVDAVIVYCKETQNNQLYMKEIRIVNNDVNSVKAFERAIKNYSKAGLNLERRSDAFENAPNPSQKGKVNCNCEQNFPEGENQQMNSHSAAISQEIAGVANRTRIVYRCGDIFNEKVDVIVNMTAPKMDLKKMRISNRLLAMVGPNLQTRIDSKLKECADQTIINIDMKDRNLNCKELYNVDVPQGEQQFFERLHALLKECLQSASQSGYRSIAFLLLPSEELLLPSEFPAHDIIRALSDFVISQPLTSLQEIYLISENDRRQLKGKTDIVEGKNPLQHGALDQNGGNDFEQNSSTGITQSEFKRRRMMNNRCSCTTGSEASSRQINANHCEESTKHNDRPTWNNSPSHGSKQREFEAERNMTEAAFDVSTDDYDTRSNTKSPFVVPLPGNCTLHVIHDDILKQNVDVVVNAANEFLQHIGGLARAIVEQGGQTIQDESSKIVKKHGPIETGSMVMTEPGKLSCKKIFHVVGPIWREHNVIKNGERIAVSLLKKAVKTALLETDNSRYKSIAIPAISSGIFGFPLRKCAETIVAAIQDYCEETKNNRKNEINIYIADMNKDVIAEVCHAINGDARPCKHQSPSDSKEFVNPHSDDLKSRNDSTSSHPSPMGSHSTSSNNGIHRRNDLMLSPRSRNDFLISNILVKTIHGDITQQHSDAIVNSTDHCMSIGGVSAAILQAAGEKVKQEFLAKKNGTFSLGCEIIHCTTGGSLNCKVIIHVVGLFRNTLAVQCVVHDVLELCKQNAITSVSFPFLGTGIGGMKTSDVRQAMLQGIESFTSAFKQSPIQLITLVSFDVVKK</sequence>
<evidence type="ECO:0000313" key="8">
    <source>
        <dbReference type="Ensembl" id="ENSEBUP00000022355.1"/>
    </source>
</evidence>
<feature type="compositionally biased region" description="Polar residues" evidence="6">
    <location>
        <begin position="665"/>
        <end position="675"/>
    </location>
</feature>
<dbReference type="Gene3D" id="3.40.220.10">
    <property type="entry name" value="Leucine Aminopeptidase, subunit E, domain 1"/>
    <property type="match status" value="4"/>
</dbReference>
<feature type="region of interest" description="Disordered" evidence="6">
    <location>
        <begin position="712"/>
        <end position="739"/>
    </location>
</feature>
<feature type="region of interest" description="Disordered" evidence="6">
    <location>
        <begin position="654"/>
        <end position="675"/>
    </location>
</feature>
<feature type="region of interest" description="Disordered" evidence="6">
    <location>
        <begin position="95"/>
        <end position="176"/>
    </location>
</feature>
<evidence type="ECO:0000256" key="4">
    <source>
        <dbReference type="ARBA" id="ARBA00023027"/>
    </source>
</evidence>
<feature type="compositionally biased region" description="Polar residues" evidence="6">
    <location>
        <begin position="981"/>
        <end position="1000"/>
    </location>
</feature>
<feature type="domain" description="Macro" evidence="7">
    <location>
        <begin position="1011"/>
        <end position="1178"/>
    </location>
</feature>
<dbReference type="GeneTree" id="ENSGT00940000154311"/>
<feature type="compositionally biased region" description="Basic and acidic residues" evidence="6">
    <location>
        <begin position="964"/>
        <end position="980"/>
    </location>
</feature>
<evidence type="ECO:0000256" key="6">
    <source>
        <dbReference type="SAM" id="MobiDB-lite"/>
    </source>
</evidence>
<dbReference type="GO" id="GO:0003950">
    <property type="term" value="F:NAD+ poly-ADP-ribosyltransferase activity"/>
    <property type="evidence" value="ECO:0007669"/>
    <property type="project" value="TreeGrafter"/>
</dbReference>
<keyword evidence="9" id="KW-1185">Reference proteome</keyword>
<dbReference type="Pfam" id="PF23222">
    <property type="entry name" value="RRM_PARP14_1"/>
    <property type="match status" value="1"/>
</dbReference>
<feature type="compositionally biased region" description="Basic and acidic residues" evidence="6">
    <location>
        <begin position="133"/>
        <end position="157"/>
    </location>
</feature>
<dbReference type="PANTHER" id="PTHR14453">
    <property type="entry name" value="PARP/ZINC FINGER CCCH TYPE DOMAIN CONTAINING PROTEIN"/>
    <property type="match status" value="1"/>
</dbReference>
<dbReference type="GO" id="GO:0044389">
    <property type="term" value="F:ubiquitin-like protein ligase binding"/>
    <property type="evidence" value="ECO:0007669"/>
    <property type="project" value="TreeGrafter"/>
</dbReference>
<dbReference type="InterPro" id="IPR043472">
    <property type="entry name" value="Macro_dom-like"/>
</dbReference>
<dbReference type="Gene3D" id="3.30.70.330">
    <property type="match status" value="1"/>
</dbReference>
<reference evidence="8" key="1">
    <citation type="submission" date="2025-05" db="UniProtKB">
        <authorList>
            <consortium name="Ensembl"/>
        </authorList>
    </citation>
    <scope>IDENTIFICATION</scope>
</reference>
<dbReference type="Proteomes" id="UP000694388">
    <property type="component" value="Unplaced"/>
</dbReference>
<evidence type="ECO:0000259" key="7">
    <source>
        <dbReference type="PROSITE" id="PS51154"/>
    </source>
</evidence>
<dbReference type="GO" id="GO:0070212">
    <property type="term" value="P:protein poly-ADP-ribosylation"/>
    <property type="evidence" value="ECO:0007669"/>
    <property type="project" value="TreeGrafter"/>
</dbReference>
<evidence type="ECO:0000256" key="3">
    <source>
        <dbReference type="ARBA" id="ARBA00022679"/>
    </source>
</evidence>
<dbReference type="Pfam" id="PF01661">
    <property type="entry name" value="Macro"/>
    <property type="match status" value="3"/>
</dbReference>
<name>A0A8C4R0L5_EPTBU</name>
<dbReference type="GO" id="GO:0005737">
    <property type="term" value="C:cytoplasm"/>
    <property type="evidence" value="ECO:0007669"/>
    <property type="project" value="TreeGrafter"/>
</dbReference>
<comment type="subcellular location">
    <subcellularLocation>
        <location evidence="1">Nucleus</location>
    </subcellularLocation>
</comment>
<dbReference type="InterPro" id="IPR052056">
    <property type="entry name" value="Mono-ARTD/PARP"/>
</dbReference>
<keyword evidence="4" id="KW-0520">NAD</keyword>
<keyword evidence="3" id="KW-0808">Transferase</keyword>
<organism evidence="8 9">
    <name type="scientific">Eptatretus burgeri</name>
    <name type="common">Inshore hagfish</name>
    <dbReference type="NCBI Taxonomy" id="7764"/>
    <lineage>
        <taxon>Eukaryota</taxon>
        <taxon>Metazoa</taxon>
        <taxon>Chordata</taxon>
        <taxon>Craniata</taxon>
        <taxon>Vertebrata</taxon>
        <taxon>Cyclostomata</taxon>
        <taxon>Myxini</taxon>
        <taxon>Myxiniformes</taxon>
        <taxon>Myxinidae</taxon>
        <taxon>Eptatretinae</taxon>
        <taxon>Eptatretus</taxon>
    </lineage>
</organism>
<dbReference type="SMART" id="SM00506">
    <property type="entry name" value="A1pp"/>
    <property type="match status" value="3"/>
</dbReference>
<protein>
    <recommendedName>
        <fullName evidence="7">Macro domain-containing protein</fullName>
    </recommendedName>
</protein>
<dbReference type="Ensembl" id="ENSEBUT00000022881.1">
    <property type="protein sequence ID" value="ENSEBUP00000022305.1"/>
    <property type="gene ID" value="ENSEBUG00000013739.1"/>
</dbReference>
<feature type="compositionally biased region" description="Polar residues" evidence="6">
    <location>
        <begin position="721"/>
        <end position="730"/>
    </location>
</feature>
<proteinExistence type="predicted"/>
<evidence type="ECO:0000313" key="9">
    <source>
        <dbReference type="Proteomes" id="UP000694388"/>
    </source>
</evidence>
<dbReference type="GO" id="GO:0060335">
    <property type="term" value="P:positive regulation of type II interferon-mediated signaling pathway"/>
    <property type="evidence" value="ECO:0007669"/>
    <property type="project" value="TreeGrafter"/>
</dbReference>
<feature type="domain" description="Macro" evidence="7">
    <location>
        <begin position="231"/>
        <end position="424"/>
    </location>
</feature>
<dbReference type="GO" id="GO:1990404">
    <property type="term" value="F:NAD+-protein mono-ADP-ribosyltransferase activity"/>
    <property type="evidence" value="ECO:0007669"/>
    <property type="project" value="TreeGrafter"/>
</dbReference>
<dbReference type="Ensembl" id="ENSEBUT00000022904.1">
    <property type="protein sequence ID" value="ENSEBUP00000022328.1"/>
    <property type="gene ID" value="ENSEBUG00000013739.1"/>
</dbReference>
<keyword evidence="2" id="KW-0328">Glycosyltransferase</keyword>
<evidence type="ECO:0000256" key="2">
    <source>
        <dbReference type="ARBA" id="ARBA00022676"/>
    </source>
</evidence>
<dbReference type="CDD" id="cd02907">
    <property type="entry name" value="Macro_Af1521_BAL-like"/>
    <property type="match status" value="2"/>
</dbReference>
<dbReference type="PANTHER" id="PTHR14453:SF70">
    <property type="entry name" value="PROTEIN MONO-ADP-RIBOSYLTRANSFERASE PARP9"/>
    <property type="match status" value="1"/>
</dbReference>
<dbReference type="GO" id="GO:0010629">
    <property type="term" value="P:negative regulation of gene expression"/>
    <property type="evidence" value="ECO:0007669"/>
    <property type="project" value="TreeGrafter"/>
</dbReference>
<dbReference type="GO" id="GO:0005634">
    <property type="term" value="C:nucleus"/>
    <property type="evidence" value="ECO:0007669"/>
    <property type="project" value="UniProtKB-SubCell"/>
</dbReference>
<evidence type="ECO:0000256" key="1">
    <source>
        <dbReference type="ARBA" id="ARBA00004123"/>
    </source>
</evidence>